<gene>
    <name evidence="7" type="ORF">Rsw2DRAFT_3292</name>
</gene>
<keyword evidence="4" id="KW-0804">Transcription</keyword>
<dbReference type="PROSITE" id="PS01081">
    <property type="entry name" value="HTH_TETR_1"/>
    <property type="match status" value="1"/>
</dbReference>
<dbReference type="Pfam" id="PF13977">
    <property type="entry name" value="TetR_C_6"/>
    <property type="match status" value="1"/>
</dbReference>
<dbReference type="PROSITE" id="PS50977">
    <property type="entry name" value="HTH_TETR_2"/>
    <property type="match status" value="1"/>
</dbReference>
<dbReference type="STRING" id="371731.Rsw2DRAFT_3292"/>
<dbReference type="Pfam" id="PF00440">
    <property type="entry name" value="TetR_N"/>
    <property type="match status" value="1"/>
</dbReference>
<evidence type="ECO:0000313" key="8">
    <source>
        <dbReference type="Proteomes" id="UP000010121"/>
    </source>
</evidence>
<dbReference type="SUPFAM" id="SSF46689">
    <property type="entry name" value="Homeodomain-like"/>
    <property type="match status" value="1"/>
</dbReference>
<dbReference type="PANTHER" id="PTHR30055">
    <property type="entry name" value="HTH-TYPE TRANSCRIPTIONAL REGULATOR RUTR"/>
    <property type="match status" value="1"/>
</dbReference>
<evidence type="ECO:0000256" key="5">
    <source>
        <dbReference type="PROSITE-ProRule" id="PRU00335"/>
    </source>
</evidence>
<evidence type="ECO:0000256" key="2">
    <source>
        <dbReference type="ARBA" id="ARBA00023015"/>
    </source>
</evidence>
<name>C8S5G3_9RHOB</name>
<evidence type="ECO:0000256" key="1">
    <source>
        <dbReference type="ARBA" id="ARBA00022491"/>
    </source>
</evidence>
<dbReference type="Gene3D" id="1.10.357.10">
    <property type="entry name" value="Tetracycline Repressor, domain 2"/>
    <property type="match status" value="1"/>
</dbReference>
<dbReference type="eggNOG" id="COG1309">
    <property type="taxonomic scope" value="Bacteria"/>
</dbReference>
<keyword evidence="8" id="KW-1185">Reference proteome</keyword>
<dbReference type="InterPro" id="IPR050109">
    <property type="entry name" value="HTH-type_TetR-like_transc_reg"/>
</dbReference>
<dbReference type="Proteomes" id="UP000010121">
    <property type="component" value="Unassembled WGS sequence"/>
</dbReference>
<evidence type="ECO:0000256" key="4">
    <source>
        <dbReference type="ARBA" id="ARBA00023163"/>
    </source>
</evidence>
<dbReference type="AlphaFoldDB" id="C8S5G3"/>
<organism evidence="7 8">
    <name type="scientific">Rhodobacter ferrooxidans</name>
    <dbReference type="NCBI Taxonomy" id="371731"/>
    <lineage>
        <taxon>Bacteria</taxon>
        <taxon>Pseudomonadati</taxon>
        <taxon>Pseudomonadota</taxon>
        <taxon>Alphaproteobacteria</taxon>
        <taxon>Rhodobacterales</taxon>
        <taxon>Rhodobacter group</taxon>
        <taxon>Rhodobacter</taxon>
    </lineage>
</organism>
<evidence type="ECO:0000259" key="6">
    <source>
        <dbReference type="PROSITE" id="PS50977"/>
    </source>
</evidence>
<feature type="domain" description="HTH tetR-type" evidence="6">
    <location>
        <begin position="6"/>
        <end position="66"/>
    </location>
</feature>
<dbReference type="InterPro" id="IPR009057">
    <property type="entry name" value="Homeodomain-like_sf"/>
</dbReference>
<dbReference type="EMBL" id="ACYY01000034">
    <property type="protein sequence ID" value="EEW23776.1"/>
    <property type="molecule type" value="Genomic_DNA"/>
</dbReference>
<dbReference type="SUPFAM" id="SSF48498">
    <property type="entry name" value="Tetracyclin repressor-like, C-terminal domain"/>
    <property type="match status" value="1"/>
</dbReference>
<dbReference type="InterPro" id="IPR001647">
    <property type="entry name" value="HTH_TetR"/>
</dbReference>
<dbReference type="InterPro" id="IPR036271">
    <property type="entry name" value="Tet_transcr_reg_TetR-rel_C_sf"/>
</dbReference>
<evidence type="ECO:0000256" key="3">
    <source>
        <dbReference type="ARBA" id="ARBA00023125"/>
    </source>
</evidence>
<dbReference type="InterPro" id="IPR023772">
    <property type="entry name" value="DNA-bd_HTH_TetR-type_CS"/>
</dbReference>
<sequence length="202" mass="21503">MRKSADLRKSEIIACALTLADRLGPDRVTTGAVAQAVGVTQAAIFRHFPSKAALWQAIAALVSERLAQAWDAALAQADTPLGRVTALVSAQLAQIEAMPAMPMLLFSRELNVKNAELRAMFRGRLAAFHGHLLVQIRDGQAAGLIRADLAPQDGAVLLTSLVQGLAIRWALGARDFPLAAEGRRLLAAQLALFGVPAEQRGE</sequence>
<reference evidence="7 8" key="1">
    <citation type="submission" date="2009-08" db="EMBL/GenBank/DDBJ databases">
        <title>The draft genome of Rhodobacter sp. SW2.</title>
        <authorList>
            <consortium name="US DOE Joint Genome Institute (JGI-PGF)"/>
            <person name="Lucas S."/>
            <person name="Copeland A."/>
            <person name="Lapidus A."/>
            <person name="Glavina del Rio T."/>
            <person name="Tice H."/>
            <person name="Bruce D."/>
            <person name="Goodwin L."/>
            <person name="Pitluck S."/>
            <person name="Larimer F."/>
            <person name="Land M.L."/>
            <person name="Hauser L."/>
            <person name="Emerson D."/>
        </authorList>
    </citation>
    <scope>NUCLEOTIDE SEQUENCE [LARGE SCALE GENOMIC DNA]</scope>
    <source>
        <strain evidence="7 8">SW2</strain>
    </source>
</reference>
<dbReference type="PANTHER" id="PTHR30055:SF240">
    <property type="entry name" value="HTH-TYPE TRANSCRIPTIONAL REGULATOR ACRR"/>
    <property type="match status" value="1"/>
</dbReference>
<dbReference type="OrthoDB" id="5293556at2"/>
<feature type="DNA-binding region" description="H-T-H motif" evidence="5">
    <location>
        <begin position="29"/>
        <end position="48"/>
    </location>
</feature>
<dbReference type="InterPro" id="IPR039538">
    <property type="entry name" value="BetI_C"/>
</dbReference>
<comment type="caution">
    <text evidence="7">The sequence shown here is derived from an EMBL/GenBank/DDBJ whole genome shotgun (WGS) entry which is preliminary data.</text>
</comment>
<dbReference type="PRINTS" id="PR00455">
    <property type="entry name" value="HTHTETR"/>
</dbReference>
<protein>
    <submittedName>
        <fullName evidence="7">Transcriptional regulator, TetR family</fullName>
    </submittedName>
</protein>
<accession>C8S5G3</accession>
<keyword evidence="3 5" id="KW-0238">DNA-binding</keyword>
<keyword evidence="2" id="KW-0805">Transcription regulation</keyword>
<dbReference type="GO" id="GO:0000976">
    <property type="term" value="F:transcription cis-regulatory region binding"/>
    <property type="evidence" value="ECO:0007669"/>
    <property type="project" value="TreeGrafter"/>
</dbReference>
<proteinExistence type="predicted"/>
<keyword evidence="1" id="KW-0678">Repressor</keyword>
<evidence type="ECO:0000313" key="7">
    <source>
        <dbReference type="EMBL" id="EEW23776.1"/>
    </source>
</evidence>
<dbReference type="GO" id="GO:0003700">
    <property type="term" value="F:DNA-binding transcription factor activity"/>
    <property type="evidence" value="ECO:0007669"/>
    <property type="project" value="TreeGrafter"/>
</dbReference>